<organism evidence="5 6">
    <name type="scientific">Candidatus Iainarchaeum sp</name>
    <dbReference type="NCBI Taxonomy" id="3101447"/>
    <lineage>
        <taxon>Archaea</taxon>
        <taxon>Candidatus Iainarchaeota</taxon>
        <taxon>Candidatus Iainarchaeia</taxon>
        <taxon>Candidatus Iainarchaeales</taxon>
        <taxon>Candidatus Iainarchaeaceae</taxon>
        <taxon>Candidatus Iainarchaeum</taxon>
    </lineage>
</organism>
<dbReference type="Pfam" id="PF19045">
    <property type="entry name" value="Ligase_CoA_2"/>
    <property type="match status" value="1"/>
</dbReference>
<accession>A0A8T4C8K6</accession>
<evidence type="ECO:0000256" key="2">
    <source>
        <dbReference type="ARBA" id="ARBA00022741"/>
    </source>
</evidence>
<reference evidence="5" key="1">
    <citation type="submission" date="2019-03" db="EMBL/GenBank/DDBJ databases">
        <title>Lake Tanganyika Metagenome-Assembled Genomes (MAGs).</title>
        <authorList>
            <person name="Tran P."/>
        </authorList>
    </citation>
    <scope>NUCLEOTIDE SEQUENCE</scope>
    <source>
        <strain evidence="5">M_DeepCast_50m_m2_156</strain>
    </source>
</reference>
<protein>
    <submittedName>
        <fullName evidence="5">CoA-binding protein</fullName>
    </submittedName>
</protein>
<dbReference type="InterPro" id="IPR032875">
    <property type="entry name" value="Succ_CoA_lig_flav_dom"/>
</dbReference>
<dbReference type="SUPFAM" id="SSF51735">
    <property type="entry name" value="NAD(P)-binding Rossmann-fold domains"/>
    <property type="match status" value="1"/>
</dbReference>
<dbReference type="InterPro" id="IPR003781">
    <property type="entry name" value="CoA-bd"/>
</dbReference>
<dbReference type="SMART" id="SM00881">
    <property type="entry name" value="CoA_binding"/>
    <property type="match status" value="1"/>
</dbReference>
<dbReference type="GO" id="GO:0005524">
    <property type="term" value="F:ATP binding"/>
    <property type="evidence" value="ECO:0007669"/>
    <property type="project" value="UniProtKB-KW"/>
</dbReference>
<proteinExistence type="predicted"/>
<feature type="domain" description="CoA-binding" evidence="4">
    <location>
        <begin position="8"/>
        <end position="103"/>
    </location>
</feature>
<evidence type="ECO:0000256" key="1">
    <source>
        <dbReference type="ARBA" id="ARBA00022598"/>
    </source>
</evidence>
<name>A0A8T4C8K6_9ARCH</name>
<gene>
    <name evidence="5" type="ORF">FJY86_03040</name>
</gene>
<evidence type="ECO:0000259" key="4">
    <source>
        <dbReference type="SMART" id="SM00881"/>
    </source>
</evidence>
<comment type="caution">
    <text evidence="5">The sequence shown here is derived from an EMBL/GenBank/DDBJ whole genome shotgun (WGS) entry which is preliminary data.</text>
</comment>
<sequence>MEPNLSYVFNAKSVAIIGASRNPGKIGYATLENFVKGGFRGKLYAVNPSAESILNVKCYPSLSSIKEKVELAVITIPGEFVPQAIEECGKKGVKACVIISAGFSEVGNVQLTKKLQAAMDKYPHMPCIGPNCLGVMDVKTGIDTLFLPRYRLMRPKKGKISFISQSGALGSAILDWAGSKEYGIAKFVSYGNAMNTDEADLLEFFAEDKETDVICVYLEGVRHGEKFFRIAKKVSEKKPVIVIKGGMSEAGSKATASHTGSLAGSAKVFDAVIKQTGLIRADSMREVFDYARVLSSEPIPKGNRAQIITNGGGYGVLTADAMEGSSLKLAEMSMENRKPIINASPSYAVIKNPMDLTGDADNNRFMVAVENAMKDENVDSIILILLFQVPTLDSDIIESMSALLAKRKKPVLVVSAGGEFAKMHMKLLEKEGIQTFEEPIDAAQALHALTYYHHENKK</sequence>
<evidence type="ECO:0000313" key="6">
    <source>
        <dbReference type="Proteomes" id="UP000774699"/>
    </source>
</evidence>
<evidence type="ECO:0000256" key="3">
    <source>
        <dbReference type="ARBA" id="ARBA00022840"/>
    </source>
</evidence>
<dbReference type="Proteomes" id="UP000774699">
    <property type="component" value="Unassembled WGS sequence"/>
</dbReference>
<dbReference type="GO" id="GO:0043758">
    <property type="term" value="F:acetate-CoA ligase (ADP-forming) activity"/>
    <property type="evidence" value="ECO:0007669"/>
    <property type="project" value="InterPro"/>
</dbReference>
<dbReference type="Pfam" id="PF13380">
    <property type="entry name" value="CoA_binding_2"/>
    <property type="match status" value="1"/>
</dbReference>
<dbReference type="PANTHER" id="PTHR43334">
    <property type="entry name" value="ACETATE--COA LIGASE [ADP-FORMING]"/>
    <property type="match status" value="1"/>
</dbReference>
<dbReference type="Pfam" id="PF13607">
    <property type="entry name" value="Succ_CoA_lig"/>
    <property type="match status" value="1"/>
</dbReference>
<dbReference type="Gene3D" id="3.40.50.261">
    <property type="entry name" value="Succinyl-CoA synthetase domains"/>
    <property type="match status" value="2"/>
</dbReference>
<dbReference type="PANTHER" id="PTHR43334:SF1">
    <property type="entry name" value="3-HYDROXYPROPIONATE--COA LIGASE [ADP-FORMING]"/>
    <property type="match status" value="1"/>
</dbReference>
<keyword evidence="2" id="KW-0547">Nucleotide-binding</keyword>
<dbReference type="InterPro" id="IPR016102">
    <property type="entry name" value="Succinyl-CoA_synth-like"/>
</dbReference>
<dbReference type="InterPro" id="IPR051538">
    <property type="entry name" value="Acyl-CoA_Synth/Transferase"/>
</dbReference>
<dbReference type="AlphaFoldDB" id="A0A8T4C8K6"/>
<keyword evidence="1" id="KW-0436">Ligase</keyword>
<dbReference type="InterPro" id="IPR043938">
    <property type="entry name" value="Ligase_CoA_dom"/>
</dbReference>
<dbReference type="InterPro" id="IPR036291">
    <property type="entry name" value="NAD(P)-bd_dom_sf"/>
</dbReference>
<dbReference type="Gene3D" id="3.40.50.720">
    <property type="entry name" value="NAD(P)-binding Rossmann-like Domain"/>
    <property type="match status" value="1"/>
</dbReference>
<evidence type="ECO:0000313" key="5">
    <source>
        <dbReference type="EMBL" id="MBM3282290.1"/>
    </source>
</evidence>
<keyword evidence="3" id="KW-0067">ATP-binding</keyword>
<dbReference type="EMBL" id="VGJJ01000021">
    <property type="protein sequence ID" value="MBM3282290.1"/>
    <property type="molecule type" value="Genomic_DNA"/>
</dbReference>
<dbReference type="SUPFAM" id="SSF52210">
    <property type="entry name" value="Succinyl-CoA synthetase domains"/>
    <property type="match status" value="2"/>
</dbReference>